<feature type="transmembrane region" description="Helical" evidence="4">
    <location>
        <begin position="381"/>
        <end position="405"/>
    </location>
</feature>
<comment type="caution">
    <text evidence="5">The sequence shown here is derived from an EMBL/GenBank/DDBJ whole genome shotgun (WGS) entry which is preliminary data.</text>
</comment>
<feature type="compositionally biased region" description="Polar residues" evidence="3">
    <location>
        <begin position="11"/>
        <end position="21"/>
    </location>
</feature>
<dbReference type="GeneID" id="85477763"/>
<gene>
    <name evidence="5" type="ORF">BDP81DRAFT_454130</name>
</gene>
<dbReference type="SUPFAM" id="SSF103473">
    <property type="entry name" value="MFS general substrate transporter"/>
    <property type="match status" value="1"/>
</dbReference>
<dbReference type="InterPro" id="IPR011701">
    <property type="entry name" value="MFS"/>
</dbReference>
<evidence type="ECO:0000313" key="6">
    <source>
        <dbReference type="Proteomes" id="UP001243989"/>
    </source>
</evidence>
<comment type="subcellular location">
    <subcellularLocation>
        <location evidence="1">Membrane</location>
        <topology evidence="1">Multi-pass membrane protein</topology>
    </subcellularLocation>
</comment>
<dbReference type="Proteomes" id="UP001243989">
    <property type="component" value="Unassembled WGS sequence"/>
</dbReference>
<accession>A0AAJ0E9Z6</accession>
<sequence length="453" mass="49106">MNHQHQDLELETTSLPDNGSTIGRAIHQQEPVEEIEQAPLPPADRGREAWLVLLGCSLIQIPVWGYSLAFGVFEEYYGSHPHKLKGDASNVAVIGTTMTGIMYLISPFTFTILSRWPRLRRWFGPLGLVLTAIGFLLSSFATTVWHLIATQGAICALGCGLLFTPTTLYLDEWFVKRKGLAYGVMWAGKSAAGVGLPFAMETCLQKFGPVVTLRAWSTATVLVSAPLLYFLKPRIPLSQSSGVRRINLNFIHLPSFWMLQIGNVLQSLGYFLPYTYLSTYAVQQLHVSTTVATTLLVLINVTSIPGGIVMGSLGDHLRVTTVILISTIGSALAVFLFWGFSSQTSLLAVFSITYGFFAGGFSSTWSGVLSELKAESPAVDTGFIFGLLAGGRGIGNVISGPLSVALLTGDGWMRDDKSWGYNGQYGGIILFTGFTAVLGGWGALGRVKWICTR</sequence>
<feature type="transmembrane region" description="Helical" evidence="4">
    <location>
        <begin position="291"/>
        <end position="310"/>
    </location>
</feature>
<dbReference type="RefSeq" id="XP_060440086.1">
    <property type="nucleotide sequence ID" value="XM_060592901.1"/>
</dbReference>
<dbReference type="GO" id="GO:0016020">
    <property type="term" value="C:membrane"/>
    <property type="evidence" value="ECO:0007669"/>
    <property type="project" value="UniProtKB-SubCell"/>
</dbReference>
<dbReference type="EMBL" id="JAHMHQ010000026">
    <property type="protein sequence ID" value="KAK1624091.1"/>
    <property type="molecule type" value="Genomic_DNA"/>
</dbReference>
<dbReference type="GO" id="GO:0022857">
    <property type="term" value="F:transmembrane transporter activity"/>
    <property type="evidence" value="ECO:0007669"/>
    <property type="project" value="InterPro"/>
</dbReference>
<keyword evidence="4" id="KW-0472">Membrane</keyword>
<feature type="transmembrane region" description="Helical" evidence="4">
    <location>
        <begin position="322"/>
        <end position="340"/>
    </location>
</feature>
<protein>
    <submittedName>
        <fullName evidence="5">MFS monocarboxylate transporter</fullName>
    </submittedName>
</protein>
<feature type="transmembrane region" description="Helical" evidence="4">
    <location>
        <begin position="346"/>
        <end position="369"/>
    </location>
</feature>
<feature type="transmembrane region" description="Helical" evidence="4">
    <location>
        <begin position="147"/>
        <end position="168"/>
    </location>
</feature>
<feature type="transmembrane region" description="Helical" evidence="4">
    <location>
        <begin position="180"/>
        <end position="199"/>
    </location>
</feature>
<name>A0AAJ0E9Z6_9PEZI</name>
<feature type="transmembrane region" description="Helical" evidence="4">
    <location>
        <begin position="251"/>
        <end position="271"/>
    </location>
</feature>
<keyword evidence="6" id="KW-1185">Reference proteome</keyword>
<evidence type="ECO:0000256" key="4">
    <source>
        <dbReference type="SAM" id="Phobius"/>
    </source>
</evidence>
<evidence type="ECO:0000256" key="3">
    <source>
        <dbReference type="SAM" id="MobiDB-lite"/>
    </source>
</evidence>
<feature type="transmembrane region" description="Helical" evidence="4">
    <location>
        <begin position="425"/>
        <end position="444"/>
    </location>
</feature>
<evidence type="ECO:0000256" key="1">
    <source>
        <dbReference type="ARBA" id="ARBA00004141"/>
    </source>
</evidence>
<feature type="transmembrane region" description="Helical" evidence="4">
    <location>
        <begin position="211"/>
        <end position="231"/>
    </location>
</feature>
<comment type="similarity">
    <text evidence="2">Belongs to the major facilitator superfamily. Monocarboxylate porter (TC 2.A.1.13) family.</text>
</comment>
<feature type="region of interest" description="Disordered" evidence="3">
    <location>
        <begin position="1"/>
        <end position="34"/>
    </location>
</feature>
<feature type="transmembrane region" description="Helical" evidence="4">
    <location>
        <begin position="49"/>
        <end position="71"/>
    </location>
</feature>
<dbReference type="Gene3D" id="1.20.1250.20">
    <property type="entry name" value="MFS general substrate transporter like domains"/>
    <property type="match status" value="2"/>
</dbReference>
<evidence type="ECO:0000313" key="5">
    <source>
        <dbReference type="EMBL" id="KAK1624091.1"/>
    </source>
</evidence>
<feature type="transmembrane region" description="Helical" evidence="4">
    <location>
        <begin position="91"/>
        <end position="110"/>
    </location>
</feature>
<dbReference type="InterPro" id="IPR036259">
    <property type="entry name" value="MFS_trans_sf"/>
</dbReference>
<reference evidence="5" key="1">
    <citation type="submission" date="2021-06" db="EMBL/GenBank/DDBJ databases">
        <title>Comparative genomics, transcriptomics and evolutionary studies reveal genomic signatures of adaptation to plant cell wall in hemibiotrophic fungi.</title>
        <authorList>
            <consortium name="DOE Joint Genome Institute"/>
            <person name="Baroncelli R."/>
            <person name="Diaz J.F."/>
            <person name="Benocci T."/>
            <person name="Peng M."/>
            <person name="Battaglia E."/>
            <person name="Haridas S."/>
            <person name="Andreopoulos W."/>
            <person name="Labutti K."/>
            <person name="Pangilinan J."/>
            <person name="Floch G.L."/>
            <person name="Makela M.R."/>
            <person name="Henrissat B."/>
            <person name="Grigoriev I.V."/>
            <person name="Crouch J.A."/>
            <person name="De Vries R.P."/>
            <person name="Sukno S.A."/>
            <person name="Thon M.R."/>
        </authorList>
    </citation>
    <scope>NUCLEOTIDE SEQUENCE</scope>
    <source>
        <strain evidence="5">CBS 102054</strain>
    </source>
</reference>
<keyword evidence="4" id="KW-0812">Transmembrane</keyword>
<feature type="transmembrane region" description="Helical" evidence="4">
    <location>
        <begin position="122"/>
        <end position="141"/>
    </location>
</feature>
<proteinExistence type="inferred from homology"/>
<dbReference type="AlphaFoldDB" id="A0AAJ0E9Z6"/>
<dbReference type="PANTHER" id="PTHR11360:SF287">
    <property type="entry name" value="MFS MONOCARBOXYLATE TRANSPORTER"/>
    <property type="match status" value="1"/>
</dbReference>
<dbReference type="InterPro" id="IPR050327">
    <property type="entry name" value="Proton-linked_MCT"/>
</dbReference>
<evidence type="ECO:0000256" key="2">
    <source>
        <dbReference type="ARBA" id="ARBA00006727"/>
    </source>
</evidence>
<dbReference type="PANTHER" id="PTHR11360">
    <property type="entry name" value="MONOCARBOXYLATE TRANSPORTER"/>
    <property type="match status" value="1"/>
</dbReference>
<dbReference type="Pfam" id="PF07690">
    <property type="entry name" value="MFS_1"/>
    <property type="match status" value="1"/>
</dbReference>
<organism evidence="5 6">
    <name type="scientific">Colletotrichum phormii</name>
    <dbReference type="NCBI Taxonomy" id="359342"/>
    <lineage>
        <taxon>Eukaryota</taxon>
        <taxon>Fungi</taxon>
        <taxon>Dikarya</taxon>
        <taxon>Ascomycota</taxon>
        <taxon>Pezizomycotina</taxon>
        <taxon>Sordariomycetes</taxon>
        <taxon>Hypocreomycetidae</taxon>
        <taxon>Glomerellales</taxon>
        <taxon>Glomerellaceae</taxon>
        <taxon>Colletotrichum</taxon>
        <taxon>Colletotrichum acutatum species complex</taxon>
    </lineage>
</organism>
<keyword evidence="4" id="KW-1133">Transmembrane helix</keyword>